<keyword evidence="3" id="KW-0732">Signal</keyword>
<dbReference type="Pfam" id="PF13416">
    <property type="entry name" value="SBP_bac_8"/>
    <property type="match status" value="1"/>
</dbReference>
<keyword evidence="7" id="KW-1185">Reference proteome</keyword>
<evidence type="ECO:0000256" key="4">
    <source>
        <dbReference type="ARBA" id="ARBA00022764"/>
    </source>
</evidence>
<gene>
    <name evidence="6" type="ORF">C8E89_103469</name>
</gene>
<comment type="subcellular location">
    <subcellularLocation>
        <location evidence="1">Periplasm</location>
    </subcellularLocation>
</comment>
<evidence type="ECO:0000313" key="6">
    <source>
        <dbReference type="EMBL" id="PXX11380.1"/>
    </source>
</evidence>
<comment type="caution">
    <text evidence="6">The sequence shown here is derived from an EMBL/GenBank/DDBJ whole genome shotgun (WGS) entry which is preliminary data.</text>
</comment>
<dbReference type="GO" id="GO:0019808">
    <property type="term" value="F:polyamine binding"/>
    <property type="evidence" value="ECO:0007669"/>
    <property type="project" value="InterPro"/>
</dbReference>
<dbReference type="Gene3D" id="3.40.190.10">
    <property type="entry name" value="Periplasmic binding protein-like II"/>
    <property type="match status" value="2"/>
</dbReference>
<dbReference type="Proteomes" id="UP000247781">
    <property type="component" value="Unassembled WGS sequence"/>
</dbReference>
<reference evidence="6 7" key="2">
    <citation type="submission" date="2018-06" db="EMBL/GenBank/DDBJ databases">
        <title>Sequencing of bacterial isolates from soil warming experiment in Harvard Forest, Massachusetts, USA.</title>
        <authorList>
            <person name="Deangelis K.PhD."/>
        </authorList>
    </citation>
    <scope>NUCLEOTIDE SEQUENCE [LARGE SCALE GENOMIC DNA]</scope>
    <source>
        <strain evidence="6 7">GAS496</strain>
    </source>
</reference>
<dbReference type="PANTHER" id="PTHR30222:SF17">
    <property type="entry name" value="SPERMIDINE_PUTRESCINE-BINDING PERIPLASMIC PROTEIN"/>
    <property type="match status" value="1"/>
</dbReference>
<dbReference type="GO" id="GO:0015846">
    <property type="term" value="P:polyamine transport"/>
    <property type="evidence" value="ECO:0007669"/>
    <property type="project" value="InterPro"/>
</dbReference>
<dbReference type="InterPro" id="IPR006059">
    <property type="entry name" value="SBP"/>
</dbReference>
<evidence type="ECO:0000256" key="5">
    <source>
        <dbReference type="SAM" id="Phobius"/>
    </source>
</evidence>
<dbReference type="GO" id="GO:0042597">
    <property type="term" value="C:periplasmic space"/>
    <property type="evidence" value="ECO:0007669"/>
    <property type="project" value="UniProtKB-SubCell"/>
</dbReference>
<dbReference type="InterPro" id="IPR006311">
    <property type="entry name" value="TAT_signal"/>
</dbReference>
<keyword evidence="5" id="KW-1133">Transmembrane helix</keyword>
<dbReference type="PANTHER" id="PTHR30222">
    <property type="entry name" value="SPERMIDINE/PUTRESCINE-BINDING PERIPLASMIC PROTEIN"/>
    <property type="match status" value="1"/>
</dbReference>
<protein>
    <submittedName>
        <fullName evidence="6">Spermidine/putrescine-binding protein</fullName>
    </submittedName>
</protein>
<evidence type="ECO:0000313" key="7">
    <source>
        <dbReference type="Proteomes" id="UP000247781"/>
    </source>
</evidence>
<feature type="transmembrane region" description="Helical" evidence="5">
    <location>
        <begin position="23"/>
        <end position="43"/>
    </location>
</feature>
<evidence type="ECO:0000256" key="1">
    <source>
        <dbReference type="ARBA" id="ARBA00004418"/>
    </source>
</evidence>
<dbReference type="InterPro" id="IPR001188">
    <property type="entry name" value="Sperm_putr-bd"/>
</dbReference>
<name>A0A318I0P9_9MYCO</name>
<keyword evidence="5" id="KW-0812">Transmembrane</keyword>
<evidence type="ECO:0000256" key="2">
    <source>
        <dbReference type="ARBA" id="ARBA00022448"/>
    </source>
</evidence>
<keyword evidence="4" id="KW-0574">Periplasm</keyword>
<dbReference type="PRINTS" id="PR00909">
    <property type="entry name" value="SPERMDNBNDNG"/>
</dbReference>
<keyword evidence="5" id="KW-0472">Membrane</keyword>
<dbReference type="OrthoDB" id="9813777at2"/>
<sequence>MSNEIDLELAARFAANRTSRRRFIGGGAAAAAAVAIGGSFLAACSSDNKSATGTSSSTQAGPATGTLRISNWPLYMADGFVAAFQKSSGLTVDYKEDFNDNEQWFAKVKEPLSRKQDIGADLAVPTQFMAARIHRLGWLNEISDAGVPNRKNLRKDLLDSQIDPGRKFTAPYMTGMVGLAYNKAATKRDIKTIDDLWDPAFKGRVSLLSDTQDGLGMIMQSQGSSIEKPTTEGVQKAVNLVKEQKEKGQIRRFTGNDYADDLASGNIAVAQAYSGDVVQLQADNPDLQFVIPESGGDWFIDTQVIPYTTQNQKAAEAWINYVYDRPNYAKLIAFTQYVPVLSDMADELNKINPKLASNPLINPPQASLDKLKSWAELTDEQTQEFNTLYAAVTGG</sequence>
<dbReference type="PROSITE" id="PS51318">
    <property type="entry name" value="TAT"/>
    <property type="match status" value="1"/>
</dbReference>
<organism evidence="6 7">
    <name type="scientific">Mycolicibacterium moriokaense</name>
    <dbReference type="NCBI Taxonomy" id="39691"/>
    <lineage>
        <taxon>Bacteria</taxon>
        <taxon>Bacillati</taxon>
        <taxon>Actinomycetota</taxon>
        <taxon>Actinomycetes</taxon>
        <taxon>Mycobacteriales</taxon>
        <taxon>Mycobacteriaceae</taxon>
        <taxon>Mycolicibacterium</taxon>
    </lineage>
</organism>
<proteinExistence type="predicted"/>
<reference evidence="7" key="1">
    <citation type="submission" date="2018-05" db="EMBL/GenBank/DDBJ databases">
        <authorList>
            <person name="Deangelis K."/>
            <person name="Huntemann M."/>
            <person name="Clum A."/>
            <person name="Pillay M."/>
            <person name="Palaniappan K."/>
            <person name="Varghese N."/>
            <person name="Mikhailova N."/>
            <person name="Stamatis D."/>
            <person name="Reddy T."/>
            <person name="Daum C."/>
            <person name="Shapiro N."/>
            <person name="Ivanova N."/>
            <person name="Kyrpides N."/>
            <person name="Woyke T."/>
        </authorList>
    </citation>
    <scope>NUCLEOTIDE SEQUENCE [LARGE SCALE GENOMIC DNA]</scope>
    <source>
        <strain evidence="7">GAS496</strain>
    </source>
</reference>
<accession>A0A318I0P9</accession>
<dbReference type="EMBL" id="QJJU01000003">
    <property type="protein sequence ID" value="PXX11380.1"/>
    <property type="molecule type" value="Genomic_DNA"/>
</dbReference>
<dbReference type="SUPFAM" id="SSF53850">
    <property type="entry name" value="Periplasmic binding protein-like II"/>
    <property type="match status" value="1"/>
</dbReference>
<evidence type="ECO:0000256" key="3">
    <source>
        <dbReference type="ARBA" id="ARBA00022729"/>
    </source>
</evidence>
<keyword evidence="2" id="KW-0813">Transport</keyword>
<dbReference type="CDD" id="cd13590">
    <property type="entry name" value="PBP2_PotD_PotF_like"/>
    <property type="match status" value="1"/>
</dbReference>
<dbReference type="AlphaFoldDB" id="A0A318I0P9"/>
<dbReference type="RefSeq" id="WP_110315411.1">
    <property type="nucleotide sequence ID" value="NZ_QJJU01000003.1"/>
</dbReference>